<accession>A0A411YLV6</accession>
<proteinExistence type="predicted"/>
<dbReference type="KEGG" id="erz:ER308_20970"/>
<keyword evidence="2" id="KW-1185">Reference proteome</keyword>
<sequence length="125" mass="13395">MGGSGCCGRLGGLDSGLCEVDPFPRARAGMERMGVVYRALHEALGDERIELTVVDPRNTVALPPMIYRDARRRRGMGRRDALRQVRRGVGTGAVVVDGKVLHWGTIAEDPDSVVAAVLDELAASP</sequence>
<organism evidence="1 2">
    <name type="scientific">Egibacter rhizosphaerae</name>
    <dbReference type="NCBI Taxonomy" id="1670831"/>
    <lineage>
        <taxon>Bacteria</taxon>
        <taxon>Bacillati</taxon>
        <taxon>Actinomycetota</taxon>
        <taxon>Nitriliruptoria</taxon>
        <taxon>Egibacterales</taxon>
        <taxon>Egibacteraceae</taxon>
        <taxon>Egibacter</taxon>
    </lineage>
</organism>
<dbReference type="AlphaFoldDB" id="A0A411YLV6"/>
<dbReference type="OrthoDB" id="7063430at2"/>
<dbReference type="EMBL" id="CP036402">
    <property type="protein sequence ID" value="QBI22167.1"/>
    <property type="molecule type" value="Genomic_DNA"/>
</dbReference>
<evidence type="ECO:0000313" key="2">
    <source>
        <dbReference type="Proteomes" id="UP000291469"/>
    </source>
</evidence>
<evidence type="ECO:0000313" key="1">
    <source>
        <dbReference type="EMBL" id="QBI22167.1"/>
    </source>
</evidence>
<dbReference type="Proteomes" id="UP000291469">
    <property type="component" value="Chromosome"/>
</dbReference>
<reference evidence="1 2" key="1">
    <citation type="submission" date="2019-01" db="EMBL/GenBank/DDBJ databases">
        <title>Egibacter rhizosphaerae EGI 80759T.</title>
        <authorList>
            <person name="Chen D.-D."/>
            <person name="Tian Y."/>
            <person name="Jiao J.-Y."/>
            <person name="Zhang X.-T."/>
            <person name="Zhang Y.-G."/>
            <person name="Zhang Y."/>
            <person name="Xiao M."/>
            <person name="Shu W.-S."/>
            <person name="Li W.-J."/>
        </authorList>
    </citation>
    <scope>NUCLEOTIDE SEQUENCE [LARGE SCALE GENOMIC DNA]</scope>
    <source>
        <strain evidence="1 2">EGI 80759</strain>
    </source>
</reference>
<gene>
    <name evidence="1" type="ORF">ER308_20970</name>
</gene>
<protein>
    <submittedName>
        <fullName evidence="1">Uncharacterized protein</fullName>
    </submittedName>
</protein>
<name>A0A411YLV6_9ACTN</name>